<dbReference type="Pfam" id="PF21070">
    <property type="entry name" value="IcmF_helical"/>
    <property type="match status" value="1"/>
</dbReference>
<dbReference type="NCBIfam" id="TIGR03348">
    <property type="entry name" value="VI_IcmF"/>
    <property type="match status" value="1"/>
</dbReference>
<dbReference type="Pfam" id="PF06744">
    <property type="entry name" value="IcmF_C"/>
    <property type="match status" value="1"/>
</dbReference>
<feature type="transmembrane region" description="Helical" evidence="1">
    <location>
        <begin position="437"/>
        <end position="459"/>
    </location>
</feature>
<dbReference type="EMBL" id="SMAI01000013">
    <property type="protein sequence ID" value="TCT02465.1"/>
    <property type="molecule type" value="Genomic_DNA"/>
</dbReference>
<accession>A0A4R3LUX3</accession>
<keyword evidence="7" id="KW-1185">Reference proteome</keyword>
<evidence type="ECO:0000313" key="7">
    <source>
        <dbReference type="Proteomes" id="UP000294664"/>
    </source>
</evidence>
<dbReference type="Pfam" id="PF14331">
    <property type="entry name" value="IcmF-related_N"/>
    <property type="match status" value="1"/>
</dbReference>
<dbReference type="InterPro" id="IPR009612">
    <property type="entry name" value="IcmF-rel"/>
</dbReference>
<feature type="domain" description="Type VI secretion system component TssM1 helical" evidence="5">
    <location>
        <begin position="936"/>
        <end position="1035"/>
    </location>
</feature>
<dbReference type="InterPro" id="IPR053156">
    <property type="entry name" value="T6SS_TssM-like"/>
</dbReference>
<evidence type="ECO:0000259" key="2">
    <source>
        <dbReference type="Pfam" id="PF06744"/>
    </source>
</evidence>
<comment type="caution">
    <text evidence="6">The sequence shown here is derived from an EMBL/GenBank/DDBJ whole genome shotgun (WGS) entry which is preliminary data.</text>
</comment>
<protein>
    <submittedName>
        <fullName evidence="6">Type VI secretion system protein ImpL</fullName>
    </submittedName>
</protein>
<evidence type="ECO:0000313" key="6">
    <source>
        <dbReference type="EMBL" id="TCT02465.1"/>
    </source>
</evidence>
<proteinExistence type="predicted"/>
<keyword evidence="1" id="KW-1133">Transmembrane helix</keyword>
<dbReference type="Pfam" id="PF06761">
    <property type="entry name" value="IcmF-related"/>
    <property type="match status" value="1"/>
</dbReference>
<organism evidence="6 7">
    <name type="scientific">Aquabacter spiritensis</name>
    <dbReference type="NCBI Taxonomy" id="933073"/>
    <lineage>
        <taxon>Bacteria</taxon>
        <taxon>Pseudomonadati</taxon>
        <taxon>Pseudomonadota</taxon>
        <taxon>Alphaproteobacteria</taxon>
        <taxon>Hyphomicrobiales</taxon>
        <taxon>Xanthobacteraceae</taxon>
        <taxon>Aquabacter</taxon>
    </lineage>
</organism>
<evidence type="ECO:0000259" key="4">
    <source>
        <dbReference type="Pfam" id="PF14331"/>
    </source>
</evidence>
<dbReference type="RefSeq" id="WP_165933814.1">
    <property type="nucleotide sequence ID" value="NZ_SMAI01000013.1"/>
</dbReference>
<evidence type="ECO:0000259" key="5">
    <source>
        <dbReference type="Pfam" id="PF21070"/>
    </source>
</evidence>
<dbReference type="InterPro" id="IPR048677">
    <property type="entry name" value="TssM1_hel"/>
</dbReference>
<reference evidence="6 7" key="1">
    <citation type="submission" date="2019-03" db="EMBL/GenBank/DDBJ databases">
        <title>Genomic Encyclopedia of Type Strains, Phase IV (KMG-IV): sequencing the most valuable type-strain genomes for metagenomic binning, comparative biology and taxonomic classification.</title>
        <authorList>
            <person name="Goeker M."/>
        </authorList>
    </citation>
    <scope>NUCLEOTIDE SEQUENCE [LARGE SCALE GENOMIC DNA]</scope>
    <source>
        <strain evidence="6 7">DSM 9035</strain>
    </source>
</reference>
<evidence type="ECO:0000256" key="1">
    <source>
        <dbReference type="SAM" id="Phobius"/>
    </source>
</evidence>
<keyword evidence="1" id="KW-0812">Transmembrane</keyword>
<dbReference type="AlphaFoldDB" id="A0A4R3LUX3"/>
<dbReference type="InterPro" id="IPR010623">
    <property type="entry name" value="IcmF_C"/>
</dbReference>
<dbReference type="PANTHER" id="PTHR36153">
    <property type="entry name" value="INNER MEMBRANE PROTEIN-RELATED"/>
    <property type="match status" value="1"/>
</dbReference>
<feature type="transmembrane region" description="Helical" evidence="1">
    <location>
        <begin position="47"/>
        <end position="68"/>
    </location>
</feature>
<feature type="domain" description="IcmF-related" evidence="3">
    <location>
        <begin position="503"/>
        <end position="806"/>
    </location>
</feature>
<sequence length="1166" mass="127796">MMTKFTGWAFWRWVVLAAVTLVFILLIWFVGPRIAIGGIAPLASHTPRLLACLIVLLLAAMFALAWLLRTPNANGGTRERQVALTSSVTAETQQISKAQRDTMERGFHLAMAVLRRVRPPGLFNRTYRYALPWYGVIGHEQAGKSTFIHSSDLRFPLNEGRDGRIAAGPLGFSFTDRAVLIETRGPLVPQTELNTWSVFAALLKRHRAREPINGLILVLSLPDVMRASEVERFSFHADLRDQLEVFQRVLKLRVPVYVVFTKADEIPGFRQFCSDLTLSERRGVFGITLPLYDEHGITTKGKPLSATFATEYDHFIQWQLPRVIGQMKQAFSVEERFDCFMFLPHLATLKAMINDLIEDVFKPTSFERPLLLRGIYFTSAIPTANRASNELLPAPGAETAADGRRMGFFIHDLLDKVIFKESGLVEADHVTRRREALLKWGAIGLGGIAATALLVWWTLSFLGNTYLITDLQSATLRAQDAIQTLEASPASKSPTDTDMAVILPTLNALEALPTGWSDRHKEVPLRLGGGLSQDTLLSSATIGEYKDALQTLLQPRMQLVLQNEIAGSMDKPTNLYPALKVYLMLGGAGPMDQTAVKSWMSHYFGLAYPGPSQAALRTSLMRHVDNLLDADLKPIEIDAPLVAEARNALNAYTPANRGMTVLQQMTEVRNLPPWRLTEIAGPLAPYALARRSGRPLSEPIDGMYTSAAFFSTILPAISKVAEDLVGEDWVRFPTSPTTPRTARVTQLRRDITDLYLNDYIVAWQNLISDVTIATFANLQEELAVLQALIGPPSPLSTYLQAAAKETMLAPPAPPAELGKADVLQPELAAVLARSRALGDSVTVHFSDLHRFVTGSPSPLDEVLKSLGQLRALIGPAASSGGEGAAQVTELSTGPAYGQVLSQLKLNTLTAPPALTASILALVHQTSSITDQGVRADLDANWKTQIYPFCLSAINGRYPFANSPNEATLADFARMFAPDGLMDAFFTKHLKPFVDTLTSPWKPLANAGARPNITPQALGYFEQAAKIRTYFFAGGSTAPLFTFGVTPLELDPGAARVRLTIDGQSLTYQYGPQETAQMKWPGAPSGVRIEFGAATMEQPVAQSFTGPWALFRFLAAQNVQRQTANRFNLVVNVGPRSATFVLDAASVDNPFLRSPLPGFRCLPSLMP</sequence>
<name>A0A4R3LUX3_9HYPH</name>
<gene>
    <name evidence="6" type="ORF">EDC64_113116</name>
</gene>
<dbReference type="PANTHER" id="PTHR36153:SF1">
    <property type="entry name" value="TYPE VI SECRETION SYSTEM COMPONENT TSSM1"/>
    <property type="match status" value="1"/>
</dbReference>
<evidence type="ECO:0000259" key="3">
    <source>
        <dbReference type="Pfam" id="PF06761"/>
    </source>
</evidence>
<dbReference type="InterPro" id="IPR025743">
    <property type="entry name" value="TssM1_N"/>
</dbReference>
<dbReference type="InterPro" id="IPR017731">
    <property type="entry name" value="TssM1-like"/>
</dbReference>
<feature type="domain" description="Type VI secretion system component TssM1 N-terminal" evidence="4">
    <location>
        <begin position="194"/>
        <end position="443"/>
    </location>
</feature>
<dbReference type="SUPFAM" id="SSF52540">
    <property type="entry name" value="P-loop containing nucleoside triphosphate hydrolases"/>
    <property type="match status" value="1"/>
</dbReference>
<dbReference type="Proteomes" id="UP000294664">
    <property type="component" value="Unassembled WGS sequence"/>
</dbReference>
<feature type="domain" description="Type VI secretion system IcmF C-terminal" evidence="2">
    <location>
        <begin position="1042"/>
        <end position="1144"/>
    </location>
</feature>
<keyword evidence="1" id="KW-0472">Membrane</keyword>
<dbReference type="InterPro" id="IPR027417">
    <property type="entry name" value="P-loop_NTPase"/>
</dbReference>